<proteinExistence type="predicted"/>
<dbReference type="EMBL" id="JBFPJR010000011">
    <property type="protein sequence ID" value="MEX0427581.1"/>
    <property type="molecule type" value="Genomic_DNA"/>
</dbReference>
<dbReference type="Proteomes" id="UP001556631">
    <property type="component" value="Unassembled WGS sequence"/>
</dbReference>
<evidence type="ECO:0000313" key="1">
    <source>
        <dbReference type="EMBL" id="MEX0427581.1"/>
    </source>
</evidence>
<sequence>MKKLGIAILVIAVLGAGAVIALQKATHKLDDLLPDPEVCTASVDGHSAELDPEQAENAALITGVAVKRGLPARAATIALATAMQESKLYNLTSGDRDSLGLFQQRPSQGWGTERQILDPVHATNAFYDALVRIDGYETMVITEAAQKVQRSGYPEAYAAHEPDARVLASALTGWSPHAFACRLDDPSAGAGKPRVLRKDVTGLFGALVGAVSQRGRQVTITVPSGRSQDVHGWAMTSYVAAQAQRLGVRALEYDGRRWTTGKDGGWVADDTAGPDRIVVTLS</sequence>
<comment type="caution">
    <text evidence="1">The sequence shown here is derived from an EMBL/GenBank/DDBJ whole genome shotgun (WGS) entry which is preliminary data.</text>
</comment>
<evidence type="ECO:0008006" key="3">
    <source>
        <dbReference type="Google" id="ProtNLM"/>
    </source>
</evidence>
<protein>
    <recommendedName>
        <fullName evidence="3">Heavy metal transporter</fullName>
    </recommendedName>
</protein>
<keyword evidence="2" id="KW-1185">Reference proteome</keyword>
<gene>
    <name evidence="1" type="ORF">AB3X52_08125</name>
</gene>
<organism evidence="1 2">
    <name type="scientific">Nocardioides eburneus</name>
    <dbReference type="NCBI Taxonomy" id="3231482"/>
    <lineage>
        <taxon>Bacteria</taxon>
        <taxon>Bacillati</taxon>
        <taxon>Actinomycetota</taxon>
        <taxon>Actinomycetes</taxon>
        <taxon>Propionibacteriales</taxon>
        <taxon>Nocardioidaceae</taxon>
        <taxon>Nocardioides</taxon>
    </lineage>
</organism>
<dbReference type="RefSeq" id="WP_367993104.1">
    <property type="nucleotide sequence ID" value="NZ_JBFPJR010000011.1"/>
</dbReference>
<reference evidence="1 2" key="1">
    <citation type="submission" date="2024-07" db="EMBL/GenBank/DDBJ databases">
        <authorList>
            <person name="Lee S."/>
            <person name="Kang M."/>
        </authorList>
    </citation>
    <scope>NUCLEOTIDE SEQUENCE [LARGE SCALE GENOMIC DNA]</scope>
    <source>
        <strain evidence="1 2">DS6</strain>
    </source>
</reference>
<name>A0ABV3SXB2_9ACTN</name>
<accession>A0ABV3SXB2</accession>
<evidence type="ECO:0000313" key="2">
    <source>
        <dbReference type="Proteomes" id="UP001556631"/>
    </source>
</evidence>